<feature type="domain" description="Thioredoxin-like fold" evidence="2">
    <location>
        <begin position="31"/>
        <end position="116"/>
    </location>
</feature>
<dbReference type="EMBL" id="CP046401">
    <property type="protein sequence ID" value="QGY42380.1"/>
    <property type="molecule type" value="Genomic_DNA"/>
</dbReference>
<dbReference type="Proteomes" id="UP000428260">
    <property type="component" value="Chromosome"/>
</dbReference>
<dbReference type="InterPro" id="IPR047698">
    <property type="entry name" value="ArsF-like"/>
</dbReference>
<dbReference type="InterPro" id="IPR012336">
    <property type="entry name" value="Thioredoxin-like_fold"/>
</dbReference>
<keyword evidence="1" id="KW-0732">Signal</keyword>
<sequence>MKTIKSFAFFLIAFFICLVGNANSGEIEKVEKEKTVVYYFHNTRRCPTCMAIEKETKKVLDDSFAESVEKGDIVFKAYNAEEAENKELVRKMNVTGSALIIVKDGEKYDLTSKGFMYALKQPEKLREALWEILVD</sequence>
<name>A0A6I6JN32_9BACT</name>
<gene>
    <name evidence="3" type="ORF">GM418_01525</name>
</gene>
<evidence type="ECO:0000313" key="4">
    <source>
        <dbReference type="Proteomes" id="UP000428260"/>
    </source>
</evidence>
<dbReference type="SUPFAM" id="SSF52833">
    <property type="entry name" value="Thioredoxin-like"/>
    <property type="match status" value="1"/>
</dbReference>
<dbReference type="RefSeq" id="WP_158862474.1">
    <property type="nucleotide sequence ID" value="NZ_CP046401.1"/>
</dbReference>
<evidence type="ECO:0000256" key="1">
    <source>
        <dbReference type="SAM" id="SignalP"/>
    </source>
</evidence>
<feature type="signal peptide" evidence="1">
    <location>
        <begin position="1"/>
        <end position="24"/>
    </location>
</feature>
<evidence type="ECO:0000259" key="2">
    <source>
        <dbReference type="Pfam" id="PF13098"/>
    </source>
</evidence>
<accession>A0A6I6JN32</accession>
<dbReference type="Gene3D" id="3.40.30.10">
    <property type="entry name" value="Glutaredoxin"/>
    <property type="match status" value="1"/>
</dbReference>
<protein>
    <submittedName>
        <fullName evidence="3">Thioredoxin</fullName>
    </submittedName>
</protein>
<keyword evidence="4" id="KW-1185">Reference proteome</keyword>
<reference evidence="3 4" key="1">
    <citation type="submission" date="2019-11" db="EMBL/GenBank/DDBJ databases">
        <authorList>
            <person name="Zheng R.K."/>
            <person name="Sun C.M."/>
        </authorList>
    </citation>
    <scope>NUCLEOTIDE SEQUENCE [LARGE SCALE GENOMIC DNA]</scope>
    <source>
        <strain evidence="3 4">WC007</strain>
    </source>
</reference>
<dbReference type="AlphaFoldDB" id="A0A6I6JN32"/>
<feature type="chain" id="PRO_5026276506" evidence="1">
    <location>
        <begin position="25"/>
        <end position="135"/>
    </location>
</feature>
<dbReference type="InterPro" id="IPR036249">
    <property type="entry name" value="Thioredoxin-like_sf"/>
</dbReference>
<organism evidence="3 4">
    <name type="scientific">Maribellus comscasis</name>
    <dbReference type="NCBI Taxonomy" id="2681766"/>
    <lineage>
        <taxon>Bacteria</taxon>
        <taxon>Pseudomonadati</taxon>
        <taxon>Bacteroidota</taxon>
        <taxon>Bacteroidia</taxon>
        <taxon>Marinilabiliales</taxon>
        <taxon>Prolixibacteraceae</taxon>
        <taxon>Maribellus</taxon>
    </lineage>
</organism>
<proteinExistence type="predicted"/>
<dbReference type="Pfam" id="PF13098">
    <property type="entry name" value="Thioredoxin_2"/>
    <property type="match status" value="1"/>
</dbReference>
<dbReference type="KEGG" id="mcos:GM418_01525"/>
<dbReference type="NCBIfam" id="NF040494">
    <property type="entry name" value="nitrored_ArsF"/>
    <property type="match status" value="1"/>
</dbReference>
<evidence type="ECO:0000313" key="3">
    <source>
        <dbReference type="EMBL" id="QGY42380.1"/>
    </source>
</evidence>